<accession>A0A921FE40</accession>
<evidence type="ECO:0000313" key="2">
    <source>
        <dbReference type="Proteomes" id="UP000718012"/>
    </source>
</evidence>
<dbReference type="EMBL" id="DYXD01000216">
    <property type="protein sequence ID" value="HJF08452.1"/>
    <property type="molecule type" value="Genomic_DNA"/>
</dbReference>
<reference evidence="1" key="2">
    <citation type="submission" date="2021-09" db="EMBL/GenBank/DDBJ databases">
        <authorList>
            <person name="Gilroy R."/>
        </authorList>
    </citation>
    <scope>NUCLEOTIDE SEQUENCE</scope>
    <source>
        <strain evidence="1">CHK165-8395</strain>
    </source>
</reference>
<sequence length="325" mass="38367">MTLKELLDKVEFDALCPYLEKYEPKHLDNIYAFREAYDILRTLTPSKQASGEIRIEWEQDNGGTEEKWISVCPMHDANWEDVLARELIIAPDVKLPMEELAMHCLWEITYWGFSPDEKDETIAGMVRHTCPITKYEIALDKLDESIWRHQVPRKCRSLSPSGKRCRIIAEKHPLAVNVRHNRSKRKRAYRQERRQEFLEKMIQREKTIAELTVNGSSFEKKDVTFLFDIQYGTRYEYRSVTSNVEGRLDYILTSIIKYQQIELKKYNNAIFYLSVPSRYPLADLELENFRIKIRELLGYDNMLFGMAITDSSNMRIKAVLHLILD</sequence>
<dbReference type="Proteomes" id="UP000718012">
    <property type="component" value="Unassembled WGS sequence"/>
</dbReference>
<comment type="caution">
    <text evidence="1">The sequence shown here is derived from an EMBL/GenBank/DDBJ whole genome shotgun (WGS) entry which is preliminary data.</text>
</comment>
<name>A0A921FE40_9BACT</name>
<organism evidence="1 2">
    <name type="scientific">Phocaeicola coprocola</name>
    <dbReference type="NCBI Taxonomy" id="310298"/>
    <lineage>
        <taxon>Bacteria</taxon>
        <taxon>Pseudomonadati</taxon>
        <taxon>Bacteroidota</taxon>
        <taxon>Bacteroidia</taxon>
        <taxon>Bacteroidales</taxon>
        <taxon>Bacteroidaceae</taxon>
        <taxon>Phocaeicola</taxon>
    </lineage>
</organism>
<dbReference type="InterPro" id="IPR046687">
    <property type="entry name" value="DUF6557"/>
</dbReference>
<reference evidence="1" key="1">
    <citation type="journal article" date="2021" name="PeerJ">
        <title>Extensive microbial diversity within the chicken gut microbiome revealed by metagenomics and culture.</title>
        <authorList>
            <person name="Gilroy R."/>
            <person name="Ravi A."/>
            <person name="Getino M."/>
            <person name="Pursley I."/>
            <person name="Horton D.L."/>
            <person name="Alikhan N.F."/>
            <person name="Baker D."/>
            <person name="Gharbi K."/>
            <person name="Hall N."/>
            <person name="Watson M."/>
            <person name="Adriaenssens E.M."/>
            <person name="Foster-Nyarko E."/>
            <person name="Jarju S."/>
            <person name="Secka A."/>
            <person name="Antonio M."/>
            <person name="Oren A."/>
            <person name="Chaudhuri R.R."/>
            <person name="La Ragione R."/>
            <person name="Hildebrand F."/>
            <person name="Pallen M.J."/>
        </authorList>
    </citation>
    <scope>NUCLEOTIDE SEQUENCE</scope>
    <source>
        <strain evidence="1">CHK165-8395</strain>
    </source>
</reference>
<dbReference type="AlphaFoldDB" id="A0A921FE40"/>
<dbReference type="Pfam" id="PF20194">
    <property type="entry name" value="DUF6557"/>
    <property type="match status" value="1"/>
</dbReference>
<proteinExistence type="predicted"/>
<evidence type="ECO:0000313" key="1">
    <source>
        <dbReference type="EMBL" id="HJF08452.1"/>
    </source>
</evidence>
<gene>
    <name evidence="1" type="ORF">K8U81_09740</name>
</gene>
<protein>
    <submittedName>
        <fullName evidence="1">Uncharacterized protein</fullName>
    </submittedName>
</protein>